<name>A0AA36DAL1_9BILA</name>
<feature type="compositionally biased region" description="Basic and acidic residues" evidence="1">
    <location>
        <begin position="49"/>
        <end position="58"/>
    </location>
</feature>
<evidence type="ECO:0000313" key="3">
    <source>
        <dbReference type="Proteomes" id="UP001177023"/>
    </source>
</evidence>
<feature type="non-terminal residue" evidence="2">
    <location>
        <position position="1"/>
    </location>
</feature>
<comment type="caution">
    <text evidence="2">The sequence shown here is derived from an EMBL/GenBank/DDBJ whole genome shotgun (WGS) entry which is preliminary data.</text>
</comment>
<feature type="region of interest" description="Disordered" evidence="1">
    <location>
        <begin position="1102"/>
        <end position="1128"/>
    </location>
</feature>
<feature type="compositionally biased region" description="Polar residues" evidence="1">
    <location>
        <begin position="738"/>
        <end position="748"/>
    </location>
</feature>
<feature type="compositionally biased region" description="Basic and acidic residues" evidence="1">
    <location>
        <begin position="14"/>
        <end position="29"/>
    </location>
</feature>
<feature type="region of interest" description="Disordered" evidence="1">
    <location>
        <begin position="343"/>
        <end position="414"/>
    </location>
</feature>
<feature type="region of interest" description="Disordered" evidence="1">
    <location>
        <begin position="264"/>
        <end position="289"/>
    </location>
</feature>
<dbReference type="EMBL" id="CATQJA010002665">
    <property type="protein sequence ID" value="CAJ0583801.1"/>
    <property type="molecule type" value="Genomic_DNA"/>
</dbReference>
<feature type="region of interest" description="Disordered" evidence="1">
    <location>
        <begin position="642"/>
        <end position="661"/>
    </location>
</feature>
<evidence type="ECO:0000256" key="1">
    <source>
        <dbReference type="SAM" id="MobiDB-lite"/>
    </source>
</evidence>
<feature type="region of interest" description="Disordered" evidence="1">
    <location>
        <begin position="1"/>
        <end position="67"/>
    </location>
</feature>
<evidence type="ECO:0000313" key="2">
    <source>
        <dbReference type="EMBL" id="CAJ0583801.1"/>
    </source>
</evidence>
<organism evidence="2 3">
    <name type="scientific">Mesorhabditis spiculigera</name>
    <dbReference type="NCBI Taxonomy" id="96644"/>
    <lineage>
        <taxon>Eukaryota</taxon>
        <taxon>Metazoa</taxon>
        <taxon>Ecdysozoa</taxon>
        <taxon>Nematoda</taxon>
        <taxon>Chromadorea</taxon>
        <taxon>Rhabditida</taxon>
        <taxon>Rhabditina</taxon>
        <taxon>Rhabditomorpha</taxon>
        <taxon>Rhabditoidea</taxon>
        <taxon>Rhabditidae</taxon>
        <taxon>Mesorhabditinae</taxon>
        <taxon>Mesorhabditis</taxon>
    </lineage>
</organism>
<reference evidence="2" key="1">
    <citation type="submission" date="2023-06" db="EMBL/GenBank/DDBJ databases">
        <authorList>
            <person name="Delattre M."/>
        </authorList>
    </citation>
    <scope>NUCLEOTIDE SEQUENCE</scope>
    <source>
        <strain evidence="2">AF72</strain>
    </source>
</reference>
<feature type="compositionally biased region" description="Basic and acidic residues" evidence="1">
    <location>
        <begin position="400"/>
        <end position="414"/>
    </location>
</feature>
<proteinExistence type="predicted"/>
<feature type="compositionally biased region" description="Low complexity" evidence="1">
    <location>
        <begin position="803"/>
        <end position="816"/>
    </location>
</feature>
<protein>
    <submittedName>
        <fullName evidence="2">Uncharacterized protein</fullName>
    </submittedName>
</protein>
<feature type="region of interest" description="Disordered" evidence="1">
    <location>
        <begin position="726"/>
        <end position="820"/>
    </location>
</feature>
<feature type="region of interest" description="Disordered" evidence="1">
    <location>
        <begin position="508"/>
        <end position="633"/>
    </location>
</feature>
<feature type="compositionally biased region" description="Basic and acidic residues" evidence="1">
    <location>
        <begin position="643"/>
        <end position="661"/>
    </location>
</feature>
<sequence length="1128" mass="127990">MQALGTLAAKIKKHVDSARTGRAEKHYDEVQQGPLQQNSTLKRRIARSQSERKLKLQDVSDEPPPDYPLDYELSEVSWNPEGQDYGHYEASKRHSYRRSRSAPTNYENILQNIDPRKLAAVIQFMEVNEIDPYLPMENQHRVESLRRAASIDHLEVAVHYDQPFPRKLRRTRNSFQEKNHFHRSSLQDLRFFERKQEVEYGPGIVERLRAKFTKLSGLATKNAKVSPHATCKRCPSVDDILLDKEAQAPKERAYVTLDRNWGEPEKPQYVPEPQQIRPRMNRGSSADPEKRYVVHREIKRDLEEEDDVQLPSISFLRRKFEENAGRTNWENRQSYKTPVDMAVVRSQSAERSRSPSIASPTPVATPEPTFERPYRVLSPQNQPHPPAKVHSPRKAFGPATKEEHREKPRPRSMDVAHEKALLGKDFYPPRLRLSQPQRNKLWVLEVLNRAEDEQENVDRHRVMPRSATTGEIHERSASPSQPVFMPPVRRAAPVLPELSSGARVLLSQTAHPPPSSTIHVSHTHHRPTSDFRMETTTFEYKSDAKKVESREKPEPRAQEREIFISPPDPDSARDDRPAAFSPSQAPVIQSADVSPPPEEPKPPVQISRLRTQPATYAGPKILPRNNDASGKEEMKRMLSKFNASRDKKLFDEPNNEVPKHDRVHTTAPATTTTGHTIHTTVIQTYEPIPPKGDLSATTSFLPTRSTQPRVMHPHQYQNSANNVTNITVRTDSPAPPNTAHNQDGSPSVQPKDETPIRRPAPPPPASPIQEYRVEPTPEPVPTSQVRKSFSAQFLEQQAQKTHTSPTPTSPLVSPKPYGDDATIRVESEDEGTEVSEAGDMEYDVEAEAKRARTSTVDSAVSIGSTPSEYSIEEEPAGTRAKYTFALHHQFDDGDEPEADFDADSIDEASGKALESEEEVPNVEAIERHLNETEFEVMQSEIPEESESDSDDEPPPLTLLNGFSTQNIPLMAGDGNPVRNSLISLVMEEDIPMLLEAMSENPRFEFVDLNENQPSTSSILHPAETRIRRRIERKVGRIAFVETTPEVYTYLDEKSAEKEINWVDGCHINYKVYQTIVTAEQEEQNRQYEELERWRRNVENDEQAVDCPPNSTNHLGYSSSITETSKISV</sequence>
<feature type="compositionally biased region" description="Basic and acidic residues" evidence="1">
    <location>
        <begin position="540"/>
        <end position="562"/>
    </location>
</feature>
<dbReference type="AlphaFoldDB" id="A0AA36DAL1"/>
<feature type="compositionally biased region" description="Polar residues" evidence="1">
    <location>
        <begin position="781"/>
        <end position="802"/>
    </location>
</feature>
<feature type="compositionally biased region" description="Polar residues" evidence="1">
    <location>
        <begin position="508"/>
        <end position="520"/>
    </location>
</feature>
<feature type="compositionally biased region" description="Polar residues" evidence="1">
    <location>
        <begin position="1108"/>
        <end position="1128"/>
    </location>
</feature>
<accession>A0AA36DAL1</accession>
<gene>
    <name evidence="2" type="ORF">MSPICULIGERA_LOCUS21870</name>
</gene>
<keyword evidence="3" id="KW-1185">Reference proteome</keyword>
<dbReference type="Proteomes" id="UP001177023">
    <property type="component" value="Unassembled WGS sequence"/>
</dbReference>